<dbReference type="InterPro" id="IPR027417">
    <property type="entry name" value="P-loop_NTPase"/>
</dbReference>
<dbReference type="InterPro" id="IPR056681">
    <property type="entry name" value="DUF7779"/>
</dbReference>
<accession>A0ABT7J0U2</accession>
<protein>
    <submittedName>
        <fullName evidence="3">FxSxx-COOH system tetratricopeptide repeat protein</fullName>
    </submittedName>
</protein>
<feature type="compositionally biased region" description="Low complexity" evidence="1">
    <location>
        <begin position="33"/>
        <end position="42"/>
    </location>
</feature>
<dbReference type="NCBIfam" id="NF040586">
    <property type="entry name" value="FxSxx_TPR"/>
    <property type="match status" value="1"/>
</dbReference>
<dbReference type="InterPro" id="IPR047738">
    <property type="entry name" value="SAV_2336-like_N"/>
</dbReference>
<keyword evidence="4" id="KW-1185">Reference proteome</keyword>
<comment type="caution">
    <text evidence="3">The sequence shown here is derived from an EMBL/GenBank/DDBJ whole genome shotgun (WGS) entry which is preliminary data.</text>
</comment>
<feature type="region of interest" description="Disordered" evidence="1">
    <location>
        <begin position="24"/>
        <end position="111"/>
    </location>
</feature>
<evidence type="ECO:0000313" key="4">
    <source>
        <dbReference type="Proteomes" id="UP001241926"/>
    </source>
</evidence>
<name>A0ABT7J0U2_9ACTN</name>
<evidence type="ECO:0000256" key="1">
    <source>
        <dbReference type="SAM" id="MobiDB-lite"/>
    </source>
</evidence>
<dbReference type="SUPFAM" id="SSF48452">
    <property type="entry name" value="TPR-like"/>
    <property type="match status" value="2"/>
</dbReference>
<dbReference type="Gene3D" id="1.25.40.10">
    <property type="entry name" value="Tetratricopeptide repeat domain"/>
    <property type="match status" value="2"/>
</dbReference>
<reference evidence="3 4" key="1">
    <citation type="submission" date="2023-05" db="EMBL/GenBank/DDBJ databases">
        <title>Streptomyces fuscus sp. nov., a brown-black pigment producing actinomyces isolated from dry sand of Sea duck farm.</title>
        <authorList>
            <person name="Xie J."/>
            <person name="Shen N."/>
        </authorList>
    </citation>
    <scope>NUCLEOTIDE SEQUENCE [LARGE SCALE GENOMIC DNA]</scope>
    <source>
        <strain evidence="3 4">GXMU-J15</strain>
    </source>
</reference>
<proteinExistence type="predicted"/>
<feature type="domain" description="DUF7779" evidence="2">
    <location>
        <begin position="794"/>
        <end position="881"/>
    </location>
</feature>
<dbReference type="NCBIfam" id="NF041121">
    <property type="entry name" value="SAV_2336_NTERM"/>
    <property type="match status" value="1"/>
</dbReference>
<dbReference type="InterPro" id="IPR053137">
    <property type="entry name" value="NLR-like"/>
</dbReference>
<sequence length="1370" mass="149495">MTSGAGPHPREIADALWLASEHPWLVGATDESPAPTAGTPAQAPAPPHVRRATPAPVTDGPAPLPEPPPLPAATPVALPVDPARHRPARTPATTRAAPPKPPPGDRALGRAWRPFRTTVASPRATELDEEATADLIAAAPYLPPVLRPAAERRWRAVLVVDTAPHMALWRPTVTRIARVLRGYGGFRDVTELALDTSRFEQATTRPVPPRALTDPTGRSVILVLTGGVAPAWRSGAAQQLLARWGRGQPVAVLHMLPQRLWHRTGLHPSRIGLRASEPWTAAGPPSWEPAEAVSALLGYRAGWSTAVPVPVLEARPEWLEPWARFAGGDGPRELELSAVLVAADTCPELPPLPAPPLTHAEKVAKFRGSATPEAFELAVRLAAVPLDLATMTEVQRRTLPRSGTEHLAEVLLSDLFEVRSGLTAGRLSIELDQSAREELLAYGSRTTTERVFTQAAELIAPKSEAARNLLSYLREGTATVEPVRREDRTFRTIERAVLRALSGPHVRRAHQLDELETNDMSVTALPGPEPRPVERGPHPPGPTVWGNVPSRNAAFTGRERLLDQLRESLSYGPAAVLPHALHGMGGVGKTQLAAEYVYRYGPEYDLVWWIPADHPARIRDAFVESAGRLGHSGPASTAVPAVLDALRSGRPYARWLLVFDNADSPEAVQEFIPSRFEGGPGGAVIVTSRNPQWSALARTVEVAVFERQESVALLRRRTPDITEDEAALLAETLGDLPLAVEQASLWRAETGMPPKEYVRLFEATAAELMASSPPTQYGSSIEMAWGVSLDRLREQDPGALQLLRICAYFAPEPIPRSFFAEPWGELVVPELDGVVGDPLRFSRAVRVINRHSLARIDHAAGTIQLHRLVQSALRSRMSDEEVRRFRHAAQLLLARNRPGDPGDPAHWPAYAALYPHVLASGATESEHPLVRDLVRSVIEWLIRAGNHNTAVALAQRVHGDWLARFGEPDVPTRVVGRLLHLALWRTGRYEEAAQLGERLVVQWEADSREPHHEELLRVKARTCDDLRARGDFRGALELGRDIDSRARRVFGPDAPVTLECAANLAVCLRANGGLSKALELDEDTFQRRAWTFGHDAPVTLSSRAAVARGLLELGRYREAMLLTDEVAAQARELYGATHPTTLRLVVQGAVAQRRAGYTSEAAEVISFAFATLTGTFGERSPDALHAALTQSIDMWHNGYVQEAVELAGRTYQLYTQLMGAGHPLTLVAKAMLAVPLRLSGRLVEARRLEEAVYERCRDDLGNAHPWTLFAAMNLATSLYEAGDPSGAHALDAWAYGPMPEVLGESHPMTLVLQAHLGLDLRALGDRRRSTAQLHPHAVDRLKGALGSRHPVYLDVEAGRRVNVAIDPMPL</sequence>
<evidence type="ECO:0000313" key="3">
    <source>
        <dbReference type="EMBL" id="MDL2077981.1"/>
    </source>
</evidence>
<feature type="compositionally biased region" description="Pro residues" evidence="1">
    <location>
        <begin position="62"/>
        <end position="72"/>
    </location>
</feature>
<dbReference type="InterPro" id="IPR011990">
    <property type="entry name" value="TPR-like_helical_dom_sf"/>
</dbReference>
<organism evidence="3 4">
    <name type="scientific">Streptomyces fuscus</name>
    <dbReference type="NCBI Taxonomy" id="3048495"/>
    <lineage>
        <taxon>Bacteria</taxon>
        <taxon>Bacillati</taxon>
        <taxon>Actinomycetota</taxon>
        <taxon>Actinomycetes</taxon>
        <taxon>Kitasatosporales</taxon>
        <taxon>Streptomycetaceae</taxon>
        <taxon>Streptomyces</taxon>
    </lineage>
</organism>
<dbReference type="PANTHER" id="PTHR46082">
    <property type="entry name" value="ATP/GTP-BINDING PROTEIN-RELATED"/>
    <property type="match status" value="1"/>
</dbReference>
<gene>
    <name evidence="3" type="primary">fxsT</name>
    <name evidence="3" type="ORF">QNN03_16225</name>
</gene>
<dbReference type="PANTHER" id="PTHR46082:SF6">
    <property type="entry name" value="AAA+ ATPASE DOMAIN-CONTAINING PROTEIN-RELATED"/>
    <property type="match status" value="1"/>
</dbReference>
<evidence type="ECO:0000259" key="2">
    <source>
        <dbReference type="Pfam" id="PF25000"/>
    </source>
</evidence>
<feature type="region of interest" description="Disordered" evidence="1">
    <location>
        <begin position="528"/>
        <end position="548"/>
    </location>
</feature>
<dbReference type="RefSeq" id="WP_285433245.1">
    <property type="nucleotide sequence ID" value="NZ_JASJUS010000013.1"/>
</dbReference>
<dbReference type="SUPFAM" id="SSF52540">
    <property type="entry name" value="P-loop containing nucleoside triphosphate hydrolases"/>
    <property type="match status" value="1"/>
</dbReference>
<dbReference type="Pfam" id="PF25000">
    <property type="entry name" value="DUF7779"/>
    <property type="match status" value="1"/>
</dbReference>
<dbReference type="Gene3D" id="3.40.50.300">
    <property type="entry name" value="P-loop containing nucleotide triphosphate hydrolases"/>
    <property type="match status" value="1"/>
</dbReference>
<dbReference type="Proteomes" id="UP001241926">
    <property type="component" value="Unassembled WGS sequence"/>
</dbReference>
<dbReference type="EMBL" id="JASJUS010000013">
    <property type="protein sequence ID" value="MDL2077981.1"/>
    <property type="molecule type" value="Genomic_DNA"/>
</dbReference>